<name>A0AA37UHX0_9MICO</name>
<dbReference type="Gene3D" id="3.80.30.30">
    <property type="match status" value="1"/>
</dbReference>
<reference evidence="1 2" key="1">
    <citation type="journal article" date="2014" name="Int. J. Syst. Evol. Microbiol.">
        <title>Complete genome sequence of Corynebacterium casei LMG S-19264T (=DSM 44701T), isolated from a smear-ripened cheese.</title>
        <authorList>
            <consortium name="US DOE Joint Genome Institute (JGI-PGF)"/>
            <person name="Walter F."/>
            <person name="Albersmeier A."/>
            <person name="Kalinowski J."/>
            <person name="Ruckert C."/>
        </authorList>
    </citation>
    <scope>NUCLEOTIDE SEQUENCE [LARGE SCALE GENOMIC DNA]</scope>
    <source>
        <strain evidence="1 2">NBRC 112289</strain>
    </source>
</reference>
<protein>
    <submittedName>
        <fullName evidence="1">Uncharacterized protein</fullName>
    </submittedName>
</protein>
<evidence type="ECO:0000313" key="2">
    <source>
        <dbReference type="Proteomes" id="UP001157160"/>
    </source>
</evidence>
<evidence type="ECO:0000313" key="1">
    <source>
        <dbReference type="EMBL" id="GMA29575.1"/>
    </source>
</evidence>
<gene>
    <name evidence="1" type="ORF">GCM10025874_28280</name>
</gene>
<keyword evidence="2" id="KW-1185">Reference proteome</keyword>
<organism evidence="1 2">
    <name type="scientific">Arenivirga flava</name>
    <dbReference type="NCBI Taxonomy" id="1930060"/>
    <lineage>
        <taxon>Bacteria</taxon>
        <taxon>Bacillati</taxon>
        <taxon>Actinomycetota</taxon>
        <taxon>Actinomycetes</taxon>
        <taxon>Micrococcales</taxon>
        <taxon>Microbacteriaceae</taxon>
        <taxon>Arenivirga</taxon>
    </lineage>
</organism>
<dbReference type="Proteomes" id="UP001157160">
    <property type="component" value="Unassembled WGS sequence"/>
</dbReference>
<sequence>MLVSGNVREPCDLFRMLPTAKASFATKFVNRELLQWDSMGRTRIRFSLMPHETAKVTDIRTSPIAERIAAINDFAC</sequence>
<comment type="caution">
    <text evidence="1">The sequence shown here is derived from an EMBL/GenBank/DDBJ whole genome shotgun (WGS) entry which is preliminary data.</text>
</comment>
<dbReference type="AlphaFoldDB" id="A0AA37UHX0"/>
<dbReference type="EMBL" id="BSUL01000001">
    <property type="protein sequence ID" value="GMA29575.1"/>
    <property type="molecule type" value="Genomic_DNA"/>
</dbReference>
<proteinExistence type="predicted"/>
<accession>A0AA37UHX0</accession>